<name>A0A427AZD9_ENSVE</name>
<dbReference type="PANTHER" id="PTHR31339">
    <property type="entry name" value="PECTIN LYASE-RELATED"/>
    <property type="match status" value="1"/>
</dbReference>
<accession>A0A427AZD9</accession>
<keyword evidence="2 4" id="KW-0378">Hydrolase</keyword>
<comment type="caution">
    <text evidence="5">The sequence shown here is derived from an EMBL/GenBank/DDBJ whole genome shotgun (WGS) entry which is preliminary data.</text>
</comment>
<dbReference type="Gene3D" id="2.160.20.10">
    <property type="entry name" value="Single-stranded right-handed beta-helix, Pectin lyase-like"/>
    <property type="match status" value="1"/>
</dbReference>
<keyword evidence="3 4" id="KW-0326">Glycosidase</keyword>
<evidence type="ECO:0000256" key="2">
    <source>
        <dbReference type="ARBA" id="ARBA00022801"/>
    </source>
</evidence>
<dbReference type="InterPro" id="IPR000743">
    <property type="entry name" value="Glyco_hydro_28"/>
</dbReference>
<dbReference type="Pfam" id="PF00295">
    <property type="entry name" value="Glyco_hydro_28"/>
    <property type="match status" value="1"/>
</dbReference>
<dbReference type="SUPFAM" id="SSF51126">
    <property type="entry name" value="Pectin lyase-like"/>
    <property type="match status" value="1"/>
</dbReference>
<evidence type="ECO:0000256" key="4">
    <source>
        <dbReference type="RuleBase" id="RU361169"/>
    </source>
</evidence>
<evidence type="ECO:0008006" key="7">
    <source>
        <dbReference type="Google" id="ProtNLM"/>
    </source>
</evidence>
<comment type="similarity">
    <text evidence="1 4">Belongs to the glycosyl hydrolase 28 family.</text>
</comment>
<dbReference type="GO" id="GO:0005975">
    <property type="term" value="P:carbohydrate metabolic process"/>
    <property type="evidence" value="ECO:0007669"/>
    <property type="project" value="InterPro"/>
</dbReference>
<dbReference type="InterPro" id="IPR011050">
    <property type="entry name" value="Pectin_lyase_fold/virulence"/>
</dbReference>
<organism evidence="5 6">
    <name type="scientific">Ensete ventricosum</name>
    <name type="common">Abyssinian banana</name>
    <name type="synonym">Musa ensete</name>
    <dbReference type="NCBI Taxonomy" id="4639"/>
    <lineage>
        <taxon>Eukaryota</taxon>
        <taxon>Viridiplantae</taxon>
        <taxon>Streptophyta</taxon>
        <taxon>Embryophyta</taxon>
        <taxon>Tracheophyta</taxon>
        <taxon>Spermatophyta</taxon>
        <taxon>Magnoliopsida</taxon>
        <taxon>Liliopsida</taxon>
        <taxon>Zingiberales</taxon>
        <taxon>Musaceae</taxon>
        <taxon>Ensete</taxon>
    </lineage>
</organism>
<dbReference type="GO" id="GO:0004650">
    <property type="term" value="F:polygalacturonase activity"/>
    <property type="evidence" value="ECO:0007669"/>
    <property type="project" value="InterPro"/>
</dbReference>
<evidence type="ECO:0000256" key="3">
    <source>
        <dbReference type="ARBA" id="ARBA00023295"/>
    </source>
</evidence>
<evidence type="ECO:0000256" key="1">
    <source>
        <dbReference type="ARBA" id="ARBA00008834"/>
    </source>
</evidence>
<dbReference type="InterPro" id="IPR051801">
    <property type="entry name" value="GH28_Enzymes"/>
</dbReference>
<sequence length="105" mass="11108">PSSGITIRRLTRSNPFAGLAVGSEISGGVENVLAENLNIFRTIIGIHIKTNTGRGGFIRNITVSDVNLSNAGKGLRIARNVGDHPDDKYDLNALPVVDGLTIKSV</sequence>
<feature type="non-terminal residue" evidence="5">
    <location>
        <position position="1"/>
    </location>
</feature>
<evidence type="ECO:0000313" key="5">
    <source>
        <dbReference type="EMBL" id="RRT81638.1"/>
    </source>
</evidence>
<dbReference type="PANTHER" id="PTHR31339:SF16">
    <property type="entry name" value="OS01G0618900 PROTEIN"/>
    <property type="match status" value="1"/>
</dbReference>
<evidence type="ECO:0000313" key="6">
    <source>
        <dbReference type="Proteomes" id="UP000287651"/>
    </source>
</evidence>
<reference evidence="5 6" key="1">
    <citation type="journal article" date="2014" name="Agronomy (Basel)">
        <title>A Draft Genome Sequence for Ensete ventricosum, the Drought-Tolerant Tree Against Hunger.</title>
        <authorList>
            <person name="Harrison J."/>
            <person name="Moore K.A."/>
            <person name="Paszkiewicz K."/>
            <person name="Jones T."/>
            <person name="Grant M."/>
            <person name="Ambacheew D."/>
            <person name="Muzemil S."/>
            <person name="Studholme D.J."/>
        </authorList>
    </citation>
    <scope>NUCLEOTIDE SEQUENCE [LARGE SCALE GENOMIC DNA]</scope>
</reference>
<dbReference type="InterPro" id="IPR012334">
    <property type="entry name" value="Pectin_lyas_fold"/>
</dbReference>
<gene>
    <name evidence="5" type="ORF">B296_00006271</name>
</gene>
<protein>
    <recommendedName>
        <fullName evidence="7">Pectate lyase superfamily protein domain-containing protein</fullName>
    </recommendedName>
</protein>
<proteinExistence type="inferred from homology"/>
<dbReference type="EMBL" id="AMZH03000862">
    <property type="protein sequence ID" value="RRT81638.1"/>
    <property type="molecule type" value="Genomic_DNA"/>
</dbReference>
<dbReference type="Proteomes" id="UP000287651">
    <property type="component" value="Unassembled WGS sequence"/>
</dbReference>
<dbReference type="AlphaFoldDB" id="A0A427AZD9"/>